<protein>
    <submittedName>
        <fullName evidence="1">Uncharacterized protein</fullName>
    </submittedName>
</protein>
<evidence type="ECO:0000313" key="2">
    <source>
        <dbReference type="Proteomes" id="UP001164250"/>
    </source>
</evidence>
<comment type="caution">
    <text evidence="1">The sequence shown here is derived from an EMBL/GenBank/DDBJ whole genome shotgun (WGS) entry which is preliminary data.</text>
</comment>
<accession>A0ACC1ABY5</accession>
<gene>
    <name evidence="1" type="ORF">Patl1_30737</name>
</gene>
<organism evidence="1 2">
    <name type="scientific">Pistacia atlantica</name>
    <dbReference type="NCBI Taxonomy" id="434234"/>
    <lineage>
        <taxon>Eukaryota</taxon>
        <taxon>Viridiplantae</taxon>
        <taxon>Streptophyta</taxon>
        <taxon>Embryophyta</taxon>
        <taxon>Tracheophyta</taxon>
        <taxon>Spermatophyta</taxon>
        <taxon>Magnoliopsida</taxon>
        <taxon>eudicotyledons</taxon>
        <taxon>Gunneridae</taxon>
        <taxon>Pentapetalae</taxon>
        <taxon>rosids</taxon>
        <taxon>malvids</taxon>
        <taxon>Sapindales</taxon>
        <taxon>Anacardiaceae</taxon>
        <taxon>Pistacia</taxon>
    </lineage>
</organism>
<proteinExistence type="predicted"/>
<sequence length="153" mass="17004">MMNNMKTVPPCTAIDISLVWCLFFSRMFVMIHELPQVVYAKTDVKAGSKGITAFIIEKGMPGFSTAQKLDKLGMRGSDTCELVFENCFVPDENILGQEGKGVYVMMSGLDLERLVLAGGPLGIMQACLDVVLPYVRQREQFGRPIGEFQFIQV</sequence>
<keyword evidence="2" id="KW-1185">Reference proteome</keyword>
<reference evidence="2" key="1">
    <citation type="journal article" date="2023" name="G3 (Bethesda)">
        <title>Genome assembly and association tests identify interacting loci associated with vigor, precocity, and sex in interspecific pistachio rootstocks.</title>
        <authorList>
            <person name="Palmer W."/>
            <person name="Jacygrad E."/>
            <person name="Sagayaradj S."/>
            <person name="Cavanaugh K."/>
            <person name="Han R."/>
            <person name="Bertier L."/>
            <person name="Beede B."/>
            <person name="Kafkas S."/>
            <person name="Golino D."/>
            <person name="Preece J."/>
            <person name="Michelmore R."/>
        </authorList>
    </citation>
    <scope>NUCLEOTIDE SEQUENCE [LARGE SCALE GENOMIC DNA]</scope>
</reference>
<dbReference type="Proteomes" id="UP001164250">
    <property type="component" value="Chromosome 11"/>
</dbReference>
<dbReference type="EMBL" id="CM047907">
    <property type="protein sequence ID" value="KAJ0083533.1"/>
    <property type="molecule type" value="Genomic_DNA"/>
</dbReference>
<evidence type="ECO:0000313" key="1">
    <source>
        <dbReference type="EMBL" id="KAJ0083533.1"/>
    </source>
</evidence>
<name>A0ACC1ABY5_9ROSI</name>